<name>A0A2T4SWH3_STAGA</name>
<dbReference type="Proteomes" id="UP000283576">
    <property type="component" value="Unassembled WGS sequence"/>
</dbReference>
<dbReference type="EMBL" id="QXRZ01000004">
    <property type="protein sequence ID" value="RIL42885.1"/>
    <property type="molecule type" value="Genomic_DNA"/>
</dbReference>
<dbReference type="RefSeq" id="WP_107513454.1">
    <property type="nucleotide sequence ID" value="NZ_JAIBNU010000001.1"/>
</dbReference>
<comment type="caution">
    <text evidence="1">The sequence shown here is derived from an EMBL/GenBank/DDBJ whole genome shotgun (WGS) entry which is preliminary data.</text>
</comment>
<accession>A0A2T4SWH3</accession>
<dbReference type="AlphaFoldDB" id="A0A2T4SWH3"/>
<gene>
    <name evidence="1" type="ORF">BUZ01_08490</name>
</gene>
<protein>
    <submittedName>
        <fullName evidence="1">Uncharacterized protein</fullName>
    </submittedName>
</protein>
<evidence type="ECO:0000313" key="2">
    <source>
        <dbReference type="Proteomes" id="UP000283576"/>
    </source>
</evidence>
<proteinExistence type="predicted"/>
<organism evidence="1 2">
    <name type="scientific">Staphylococcus gallinarum</name>
    <dbReference type="NCBI Taxonomy" id="1293"/>
    <lineage>
        <taxon>Bacteria</taxon>
        <taxon>Bacillati</taxon>
        <taxon>Bacillota</taxon>
        <taxon>Bacilli</taxon>
        <taxon>Bacillales</taxon>
        <taxon>Staphylococcaceae</taxon>
        <taxon>Staphylococcus</taxon>
    </lineage>
</organism>
<sequence>MSNNEEPKVLTPGDGQYKDDSYFKHHRHSSNNHDAKGYSRHYHYGTRIGCGPFGCLGGCLTLILLPIIIIYFLQLFF</sequence>
<evidence type="ECO:0000313" key="1">
    <source>
        <dbReference type="EMBL" id="RIL42885.1"/>
    </source>
</evidence>
<reference evidence="1 2" key="1">
    <citation type="journal article" date="2016" name="Front. Microbiol.">
        <title>Comprehensive Phylogenetic Analysis of Bovine Non-aureus Staphylococci Species Based on Whole-Genome Sequencing.</title>
        <authorList>
            <person name="Naushad S."/>
            <person name="Barkema H.W."/>
            <person name="Luby C."/>
            <person name="Condas L.A."/>
            <person name="Nobrega D.B."/>
            <person name="Carson D.A."/>
            <person name="De Buck J."/>
        </authorList>
    </citation>
    <scope>NUCLEOTIDE SEQUENCE [LARGE SCALE GENOMIC DNA]</scope>
    <source>
        <strain evidence="1 2">SNUC 1388</strain>
    </source>
</reference>